<keyword evidence="3" id="KW-0238">DNA-binding</keyword>
<dbReference type="GO" id="GO:0003700">
    <property type="term" value="F:DNA-binding transcription factor activity"/>
    <property type="evidence" value="ECO:0007669"/>
    <property type="project" value="InterPro"/>
</dbReference>
<proteinExistence type="predicted"/>
<evidence type="ECO:0000256" key="1">
    <source>
        <dbReference type="ARBA" id="ARBA00022491"/>
    </source>
</evidence>
<feature type="domain" description="HTH merR-type" evidence="5">
    <location>
        <begin position="19"/>
        <end position="85"/>
    </location>
</feature>
<dbReference type="PROSITE" id="PS00552">
    <property type="entry name" value="HTH_MERR_1"/>
    <property type="match status" value="1"/>
</dbReference>
<dbReference type="PANTHER" id="PTHR30204:SF69">
    <property type="entry name" value="MERR-FAMILY TRANSCRIPTIONAL REGULATOR"/>
    <property type="match status" value="1"/>
</dbReference>
<accession>R3W624</accession>
<evidence type="ECO:0000313" key="6">
    <source>
        <dbReference type="EMBL" id="EOL43141.1"/>
    </source>
</evidence>
<evidence type="ECO:0000313" key="7">
    <source>
        <dbReference type="Proteomes" id="UP000013785"/>
    </source>
</evidence>
<dbReference type="GO" id="GO:0003677">
    <property type="term" value="F:DNA binding"/>
    <property type="evidence" value="ECO:0007669"/>
    <property type="project" value="UniProtKB-KW"/>
</dbReference>
<reference evidence="6 7" key="1">
    <citation type="submission" date="2013-02" db="EMBL/GenBank/DDBJ databases">
        <title>The Genome Sequence of Enterococcus phoeniculicola BAA-412.</title>
        <authorList>
            <consortium name="The Broad Institute Genome Sequencing Platform"/>
            <consortium name="The Broad Institute Genome Sequencing Center for Infectious Disease"/>
            <person name="Earl A.M."/>
            <person name="Gilmore M.S."/>
            <person name="Lebreton F."/>
            <person name="Walker B."/>
            <person name="Young S.K."/>
            <person name="Zeng Q."/>
            <person name="Gargeya S."/>
            <person name="Fitzgerald M."/>
            <person name="Haas B."/>
            <person name="Abouelleil A."/>
            <person name="Alvarado L."/>
            <person name="Arachchi H.M."/>
            <person name="Berlin A.M."/>
            <person name="Chapman S.B."/>
            <person name="Dewar J."/>
            <person name="Goldberg J."/>
            <person name="Griggs A."/>
            <person name="Gujja S."/>
            <person name="Hansen M."/>
            <person name="Howarth C."/>
            <person name="Imamovic A."/>
            <person name="Larimer J."/>
            <person name="McCowan C."/>
            <person name="Murphy C."/>
            <person name="Neiman D."/>
            <person name="Pearson M."/>
            <person name="Priest M."/>
            <person name="Roberts A."/>
            <person name="Saif S."/>
            <person name="Shea T."/>
            <person name="Sisk P."/>
            <person name="Sykes S."/>
            <person name="Wortman J."/>
            <person name="Nusbaum C."/>
            <person name="Birren B."/>
        </authorList>
    </citation>
    <scope>NUCLEOTIDE SEQUENCE [LARGE SCALE GENOMIC DNA]</scope>
    <source>
        <strain evidence="6 7">ATCC BAA-412</strain>
    </source>
</reference>
<dbReference type="eggNOG" id="COG0789">
    <property type="taxonomic scope" value="Bacteria"/>
</dbReference>
<comment type="caution">
    <text evidence="6">The sequence shown here is derived from an EMBL/GenBank/DDBJ whole genome shotgun (WGS) entry which is preliminary data.</text>
</comment>
<dbReference type="RefSeq" id="WP_010768780.1">
    <property type="nucleotide sequence ID" value="NZ_ASWE01000002.1"/>
</dbReference>
<dbReference type="EMBL" id="AJAT01000016">
    <property type="protein sequence ID" value="EOL43141.1"/>
    <property type="molecule type" value="Genomic_DNA"/>
</dbReference>
<keyword evidence="2" id="KW-0805">Transcription regulation</keyword>
<dbReference type="PANTHER" id="PTHR30204">
    <property type="entry name" value="REDOX-CYCLING DRUG-SENSING TRANSCRIPTIONAL ACTIVATOR SOXR"/>
    <property type="match status" value="1"/>
</dbReference>
<dbReference type="Proteomes" id="UP000013785">
    <property type="component" value="Unassembled WGS sequence"/>
</dbReference>
<keyword evidence="4" id="KW-0804">Transcription</keyword>
<dbReference type="Gene3D" id="1.10.1660.10">
    <property type="match status" value="1"/>
</dbReference>
<dbReference type="STRING" id="154621.RV11_GL000643"/>
<dbReference type="InterPro" id="IPR009061">
    <property type="entry name" value="DNA-bd_dom_put_sf"/>
</dbReference>
<dbReference type="InterPro" id="IPR000551">
    <property type="entry name" value="MerR-type_HTH_dom"/>
</dbReference>
<evidence type="ECO:0000256" key="2">
    <source>
        <dbReference type="ARBA" id="ARBA00023015"/>
    </source>
</evidence>
<evidence type="ECO:0000256" key="3">
    <source>
        <dbReference type="ARBA" id="ARBA00023125"/>
    </source>
</evidence>
<protein>
    <recommendedName>
        <fullName evidence="5">HTH merR-type domain-containing protein</fullName>
    </recommendedName>
</protein>
<evidence type="ECO:0000256" key="4">
    <source>
        <dbReference type="ARBA" id="ARBA00023163"/>
    </source>
</evidence>
<dbReference type="AlphaFoldDB" id="R3W624"/>
<dbReference type="PATRIC" id="fig|1158610.3.peg.2113"/>
<dbReference type="PROSITE" id="PS50937">
    <property type="entry name" value="HTH_MERR_2"/>
    <property type="match status" value="1"/>
</dbReference>
<organism evidence="6 7">
    <name type="scientific">Enterococcus phoeniculicola ATCC BAA-412</name>
    <dbReference type="NCBI Taxonomy" id="1158610"/>
    <lineage>
        <taxon>Bacteria</taxon>
        <taxon>Bacillati</taxon>
        <taxon>Bacillota</taxon>
        <taxon>Bacilli</taxon>
        <taxon>Lactobacillales</taxon>
        <taxon>Enterococcaceae</taxon>
        <taxon>Enterococcus</taxon>
    </lineage>
</organism>
<dbReference type="Pfam" id="PF13411">
    <property type="entry name" value="MerR_1"/>
    <property type="match status" value="1"/>
</dbReference>
<name>R3W624_9ENTE</name>
<dbReference type="CDD" id="cd01105">
    <property type="entry name" value="HTH_GlnR-like"/>
    <property type="match status" value="1"/>
</dbReference>
<dbReference type="InterPro" id="IPR047057">
    <property type="entry name" value="MerR_fam"/>
</dbReference>
<gene>
    <name evidence="6" type="ORF">UC3_02118</name>
</gene>
<dbReference type="SUPFAM" id="SSF46955">
    <property type="entry name" value="Putative DNA-binding domain"/>
    <property type="match status" value="1"/>
</dbReference>
<evidence type="ECO:0000259" key="5">
    <source>
        <dbReference type="PROSITE" id="PS50937"/>
    </source>
</evidence>
<keyword evidence="7" id="KW-1185">Reference proteome</keyword>
<sequence>MWEQLFRSLLQQDNLLVGISELSKMVDLSPRQLRYWEEKGFITSHSAENSARRYRLPMVIKVQLIKHYLDEGYTLSTSAKKAQDQMLEVKRTKRILLKTFKQKIQLADNLLAVDMGDFDDTGAQRLYMIFNEETEDSNYVLLNKGQSIMDHYKK</sequence>
<keyword evidence="1" id="KW-0678">Repressor</keyword>
<dbReference type="SMART" id="SM00422">
    <property type="entry name" value="HTH_MERR"/>
    <property type="match status" value="1"/>
</dbReference>
<dbReference type="HOGENOM" id="CLU_119478_0_0_9"/>